<organism evidence="1">
    <name type="scientific">Caldithrix abyssi</name>
    <dbReference type="NCBI Taxonomy" id="187145"/>
    <lineage>
        <taxon>Bacteria</taxon>
        <taxon>Pseudomonadati</taxon>
        <taxon>Calditrichota</taxon>
        <taxon>Calditrichia</taxon>
        <taxon>Calditrichales</taxon>
        <taxon>Calditrichaceae</taxon>
        <taxon>Caldithrix</taxon>
    </lineage>
</organism>
<accession>A0A7V4WUL2</accession>
<gene>
    <name evidence="1" type="ORF">ENK44_07160</name>
</gene>
<dbReference type="EMBL" id="DRQG01000067">
    <property type="protein sequence ID" value="HGY55459.1"/>
    <property type="molecule type" value="Genomic_DNA"/>
</dbReference>
<evidence type="ECO:0000313" key="1">
    <source>
        <dbReference type="EMBL" id="HGY55459.1"/>
    </source>
</evidence>
<dbReference type="Proteomes" id="UP000885779">
    <property type="component" value="Unassembled WGS sequence"/>
</dbReference>
<comment type="caution">
    <text evidence="1">The sequence shown here is derived from an EMBL/GenBank/DDBJ whole genome shotgun (WGS) entry which is preliminary data.</text>
</comment>
<proteinExistence type="predicted"/>
<name>A0A7V4WUL2_CALAY</name>
<reference evidence="1" key="1">
    <citation type="journal article" date="2020" name="mSystems">
        <title>Genome- and Community-Level Interaction Insights into Carbon Utilization and Element Cycling Functions of Hydrothermarchaeota in Hydrothermal Sediment.</title>
        <authorList>
            <person name="Zhou Z."/>
            <person name="Liu Y."/>
            <person name="Xu W."/>
            <person name="Pan J."/>
            <person name="Luo Z.H."/>
            <person name="Li M."/>
        </authorList>
    </citation>
    <scope>NUCLEOTIDE SEQUENCE [LARGE SCALE GENOMIC DNA]</scope>
    <source>
        <strain evidence="1">HyVt-577</strain>
    </source>
</reference>
<sequence>MASDLMDELVINGLHSINFLFSSLRRFEDDAWHSIEGDVGQRLFEQLSATTDYPVEKVNSTTWQNGNEVLEDNYYSVQLECSSVRREYDLKQDLEYFIQLQDDYPMTQLYLNGKFEINDFNRSQVRNWLMQAAKTEAV</sequence>
<protein>
    <submittedName>
        <fullName evidence="1">Uncharacterized protein</fullName>
    </submittedName>
</protein>
<dbReference type="AlphaFoldDB" id="A0A7V4WUL2"/>